<feature type="transmembrane region" description="Helical" evidence="1">
    <location>
        <begin position="152"/>
        <end position="173"/>
    </location>
</feature>
<dbReference type="OrthoDB" id="5966594at2"/>
<name>A0A3E1K5X5_9GAMM</name>
<feature type="transmembrane region" description="Helical" evidence="1">
    <location>
        <begin position="122"/>
        <end position="140"/>
    </location>
</feature>
<proteinExistence type="predicted"/>
<accession>A0A3E1K5X5</accession>
<keyword evidence="1" id="KW-0812">Transmembrane</keyword>
<sequence length="192" mass="21220">MNTDPELAQWQRQWQASSSAAPDVEALIATARRRNRREKVVTALEVLLGFVAVAGCLATALAPDLHALERAGLLGAAGLAGGFVVWVYRQRRRNWLHGPMDAARLIELERQRLRTRIRYWRVNLWGVAALLLFTLAAALFHGINGTEDATRWAVSAGALLAIMIATGLLSAMVRKRAERQLERLDNLDSSAT</sequence>
<reference evidence="2 3" key="1">
    <citation type="submission" date="2018-08" db="EMBL/GenBank/DDBJ databases">
        <title>Wenzhouxiangella salilacus sp. nov., a novel bacterium isolated from a saline lake in Xinjiang Province, China.</title>
        <authorList>
            <person name="Han S."/>
        </authorList>
    </citation>
    <scope>NUCLEOTIDE SEQUENCE [LARGE SCALE GENOMIC DNA]</scope>
    <source>
        <strain evidence="2 3">XDB06</strain>
    </source>
</reference>
<protein>
    <submittedName>
        <fullName evidence="2">Uncharacterized protein</fullName>
    </submittedName>
</protein>
<evidence type="ECO:0000313" key="3">
    <source>
        <dbReference type="Proteomes" id="UP000260351"/>
    </source>
</evidence>
<keyword evidence="1" id="KW-1133">Transmembrane helix</keyword>
<feature type="transmembrane region" description="Helical" evidence="1">
    <location>
        <begin position="67"/>
        <end position="88"/>
    </location>
</feature>
<feature type="transmembrane region" description="Helical" evidence="1">
    <location>
        <begin position="40"/>
        <end position="61"/>
    </location>
</feature>
<dbReference type="EMBL" id="QUZK01000047">
    <property type="protein sequence ID" value="RFF29419.1"/>
    <property type="molecule type" value="Genomic_DNA"/>
</dbReference>
<dbReference type="AlphaFoldDB" id="A0A3E1K5X5"/>
<gene>
    <name evidence="2" type="ORF">DZC52_13335</name>
</gene>
<organism evidence="2 3">
    <name type="scientific">Wenzhouxiangella sediminis</name>
    <dbReference type="NCBI Taxonomy" id="1792836"/>
    <lineage>
        <taxon>Bacteria</taxon>
        <taxon>Pseudomonadati</taxon>
        <taxon>Pseudomonadota</taxon>
        <taxon>Gammaproteobacteria</taxon>
        <taxon>Chromatiales</taxon>
        <taxon>Wenzhouxiangellaceae</taxon>
        <taxon>Wenzhouxiangella</taxon>
    </lineage>
</organism>
<evidence type="ECO:0000256" key="1">
    <source>
        <dbReference type="SAM" id="Phobius"/>
    </source>
</evidence>
<keyword evidence="1" id="KW-0472">Membrane</keyword>
<dbReference type="Proteomes" id="UP000260351">
    <property type="component" value="Unassembled WGS sequence"/>
</dbReference>
<comment type="caution">
    <text evidence="2">The sequence shown here is derived from an EMBL/GenBank/DDBJ whole genome shotgun (WGS) entry which is preliminary data.</text>
</comment>
<keyword evidence="3" id="KW-1185">Reference proteome</keyword>
<evidence type="ECO:0000313" key="2">
    <source>
        <dbReference type="EMBL" id="RFF29419.1"/>
    </source>
</evidence>
<dbReference type="RefSeq" id="WP_116651642.1">
    <property type="nucleotide sequence ID" value="NZ_QUZK01000047.1"/>
</dbReference>